<dbReference type="InterPro" id="IPR000276">
    <property type="entry name" value="GPCR_Rhodpsn"/>
</dbReference>
<proteinExistence type="inferred from homology"/>
<dbReference type="Pfam" id="PF00001">
    <property type="entry name" value="7tm_1"/>
    <property type="match status" value="1"/>
</dbReference>
<dbReference type="InterPro" id="IPR017452">
    <property type="entry name" value="GPCR_Rhodpsn_7TM"/>
</dbReference>
<comment type="subcellular location">
    <subcellularLocation>
        <location evidence="1">Cell membrane</location>
        <topology evidence="1">Multi-pass membrane protein</topology>
    </subcellularLocation>
</comment>
<dbReference type="STRING" id="147828.A0A4S2M135"/>
<evidence type="ECO:0000256" key="7">
    <source>
        <dbReference type="ARBA" id="ARBA00023157"/>
    </source>
</evidence>
<accession>A0A4S2M135</accession>
<evidence type="ECO:0000256" key="1">
    <source>
        <dbReference type="ARBA" id="ARBA00004651"/>
    </source>
</evidence>
<feature type="transmembrane region" description="Helical" evidence="12">
    <location>
        <begin position="210"/>
        <end position="230"/>
    </location>
</feature>
<evidence type="ECO:0000256" key="4">
    <source>
        <dbReference type="ARBA" id="ARBA00022989"/>
    </source>
</evidence>
<evidence type="ECO:0000256" key="6">
    <source>
        <dbReference type="ARBA" id="ARBA00023136"/>
    </source>
</evidence>
<dbReference type="GO" id="GO:0043410">
    <property type="term" value="P:positive regulation of MAPK cascade"/>
    <property type="evidence" value="ECO:0007669"/>
    <property type="project" value="TreeGrafter"/>
</dbReference>
<evidence type="ECO:0000256" key="5">
    <source>
        <dbReference type="ARBA" id="ARBA00023040"/>
    </source>
</evidence>
<dbReference type="PROSITE" id="PS00237">
    <property type="entry name" value="G_PROTEIN_RECEP_F1_1"/>
    <property type="match status" value="1"/>
</dbReference>
<comment type="similarity">
    <text evidence="10">Belongs to the G-protein coupled receptor 1 family.</text>
</comment>
<dbReference type="PRINTS" id="PR00237">
    <property type="entry name" value="GPCRRHODOPSN"/>
</dbReference>
<keyword evidence="15" id="KW-1185">Reference proteome</keyword>
<feature type="transmembrane region" description="Helical" evidence="12">
    <location>
        <begin position="91"/>
        <end position="112"/>
    </location>
</feature>
<evidence type="ECO:0000259" key="13">
    <source>
        <dbReference type="PROSITE" id="PS50262"/>
    </source>
</evidence>
<dbReference type="SUPFAM" id="SSF81321">
    <property type="entry name" value="Family A G protein-coupled receptor-like"/>
    <property type="match status" value="1"/>
</dbReference>
<feature type="region of interest" description="Disordered" evidence="11">
    <location>
        <begin position="494"/>
        <end position="522"/>
    </location>
</feature>
<keyword evidence="6 12" id="KW-0472">Membrane</keyword>
<feature type="transmembrane region" description="Helical" evidence="12">
    <location>
        <begin position="128"/>
        <end position="149"/>
    </location>
</feature>
<dbReference type="Gene3D" id="1.20.1070.10">
    <property type="entry name" value="Rhodopsin 7-helix transmembrane proteins"/>
    <property type="match status" value="2"/>
</dbReference>
<evidence type="ECO:0000256" key="12">
    <source>
        <dbReference type="SAM" id="Phobius"/>
    </source>
</evidence>
<dbReference type="EMBL" id="SJOL01006391">
    <property type="protein sequence ID" value="TGZ67939.1"/>
    <property type="molecule type" value="Genomic_DNA"/>
</dbReference>
<dbReference type="PANTHER" id="PTHR24248">
    <property type="entry name" value="ADRENERGIC RECEPTOR-RELATED G-PROTEIN COUPLED RECEPTOR"/>
    <property type="match status" value="1"/>
</dbReference>
<feature type="transmembrane region" description="Helical" evidence="12">
    <location>
        <begin position="390"/>
        <end position="412"/>
    </location>
</feature>
<dbReference type="CDD" id="cd15329">
    <property type="entry name" value="7tmA_5-HT7"/>
    <property type="match status" value="1"/>
</dbReference>
<evidence type="ECO:0000313" key="14">
    <source>
        <dbReference type="EMBL" id="TGZ67939.1"/>
    </source>
</evidence>
<evidence type="ECO:0000256" key="9">
    <source>
        <dbReference type="ARBA" id="ARBA00023224"/>
    </source>
</evidence>
<evidence type="ECO:0000256" key="10">
    <source>
        <dbReference type="RuleBase" id="RU000688"/>
    </source>
</evidence>
<reference evidence="14 15" key="1">
    <citation type="journal article" date="2019" name="BMC Genomics">
        <title>New insights from Opisthorchis felineus genome: update on genomics of the epidemiologically important liver flukes.</title>
        <authorList>
            <person name="Ershov N.I."/>
            <person name="Mordvinov V.A."/>
            <person name="Prokhortchouk E.B."/>
            <person name="Pakharukova M.Y."/>
            <person name="Gunbin K.V."/>
            <person name="Ustyantsev K."/>
            <person name="Genaev M.A."/>
            <person name="Blinov A.G."/>
            <person name="Mazur A."/>
            <person name="Boulygina E."/>
            <person name="Tsygankova S."/>
            <person name="Khrameeva E."/>
            <person name="Chekanov N."/>
            <person name="Fan G."/>
            <person name="Xiao A."/>
            <person name="Zhang H."/>
            <person name="Xu X."/>
            <person name="Yang H."/>
            <person name="Solovyev V."/>
            <person name="Lee S.M."/>
            <person name="Liu X."/>
            <person name="Afonnikov D.A."/>
            <person name="Skryabin K.G."/>
        </authorList>
    </citation>
    <scope>NUCLEOTIDE SEQUENCE [LARGE SCALE GENOMIC DNA]</scope>
    <source>
        <strain evidence="14">AK-0245</strain>
        <tissue evidence="14">Whole organism</tissue>
    </source>
</reference>
<dbReference type="InterPro" id="IPR000995">
    <property type="entry name" value="Musac_Ach_rcpt"/>
</dbReference>
<keyword evidence="9 10" id="KW-0807">Transducer</keyword>
<organism evidence="14 15">
    <name type="scientific">Opisthorchis felineus</name>
    <dbReference type="NCBI Taxonomy" id="147828"/>
    <lineage>
        <taxon>Eukaryota</taxon>
        <taxon>Metazoa</taxon>
        <taxon>Spiralia</taxon>
        <taxon>Lophotrochozoa</taxon>
        <taxon>Platyhelminthes</taxon>
        <taxon>Trematoda</taxon>
        <taxon>Digenea</taxon>
        <taxon>Opisthorchiida</taxon>
        <taxon>Opisthorchiata</taxon>
        <taxon>Opisthorchiidae</taxon>
        <taxon>Opisthorchis</taxon>
    </lineage>
</organism>
<feature type="transmembrane region" description="Helical" evidence="12">
    <location>
        <begin position="54"/>
        <end position="79"/>
    </location>
</feature>
<feature type="transmembrane region" description="Helical" evidence="12">
    <location>
        <begin position="432"/>
        <end position="452"/>
    </location>
</feature>
<dbReference type="Proteomes" id="UP000308267">
    <property type="component" value="Unassembled WGS sequence"/>
</dbReference>
<keyword evidence="5 10" id="KW-0297">G-protein coupled receptor</keyword>
<keyword evidence="7" id="KW-1015">Disulfide bond</keyword>
<feature type="domain" description="G-protein coupled receptors family 1 profile" evidence="13">
    <location>
        <begin position="70"/>
        <end position="451"/>
    </location>
</feature>
<keyword evidence="8 10" id="KW-0675">Receptor</keyword>
<feature type="transmembrane region" description="Helical" evidence="12">
    <location>
        <begin position="170"/>
        <end position="190"/>
    </location>
</feature>
<evidence type="ECO:0000313" key="15">
    <source>
        <dbReference type="Proteomes" id="UP000308267"/>
    </source>
</evidence>
<sequence>MINVKGFENNLTTVGNFTPLQCTLLLRLAYDGLRVEPEEILRCLQHPYTLTEGIIVAIVLLLLSLLTAFGNMLIGIAILIVRRLRNPANLLLFNLAASDFLISVIVLPFAIVQQVRGYWPFNELLCDLYIVFDVLLCTASILSLCAIAVDRYFAITRPLTYASSRTIKRMLIMIIVCWLMAALISIPPFFGLQEKVSIPYHCGYTDDLTYQVYATFAAFYIPLIVMLVLYGRVYAIVRKVTVQDTLIAMRFNKVSIDTQRSATITEQMITNDETQSALITSTLQLPYSGMLDRSSSTLEFAQQKPSFPQIDPSNYRHLDSTPGTIPDVYSRANVRNHDMRHMTPCDGNSPSIWSSRSRTRCRQSRIPGSTMERRVHRKTITPNSENMKAVVTLGVIMGSFTLCWLPFFLYQLMTPILKLFSISLAEYIPMKVTQFFLWLGYMNSLLNPIIYAKFNQDFRLPFVYILRCQCKGIDQQVRRQSFVTQFELNDFARPSFIGPRPPRRPTRMRNSSSSTLRPSNDA</sequence>
<name>A0A4S2M135_OPIFE</name>
<dbReference type="GO" id="GO:0071880">
    <property type="term" value="P:adenylate cyclase-activating adrenergic receptor signaling pathway"/>
    <property type="evidence" value="ECO:0007669"/>
    <property type="project" value="TreeGrafter"/>
</dbReference>
<dbReference type="AlphaFoldDB" id="A0A4S2M135"/>
<comment type="caution">
    <text evidence="14">The sequence shown here is derived from an EMBL/GenBank/DDBJ whole genome shotgun (WGS) entry which is preliminary data.</text>
</comment>
<dbReference type="PRINTS" id="PR00243">
    <property type="entry name" value="MUSCARINICR"/>
</dbReference>
<gene>
    <name evidence="14" type="ORF">CRM22_004519</name>
</gene>
<protein>
    <recommendedName>
        <fullName evidence="13">G-protein coupled receptors family 1 profile domain-containing protein</fullName>
    </recommendedName>
</protein>
<dbReference type="PANTHER" id="PTHR24248:SF199">
    <property type="entry name" value="IP13425P-RELATED"/>
    <property type="match status" value="1"/>
</dbReference>
<dbReference type="PROSITE" id="PS50262">
    <property type="entry name" value="G_PROTEIN_RECEP_F1_2"/>
    <property type="match status" value="1"/>
</dbReference>
<dbReference type="GO" id="GO:0045202">
    <property type="term" value="C:synapse"/>
    <property type="evidence" value="ECO:0007669"/>
    <property type="project" value="GOC"/>
</dbReference>
<keyword evidence="3 10" id="KW-0812">Transmembrane</keyword>
<dbReference type="GO" id="GO:0004993">
    <property type="term" value="F:G protein-coupled serotonin receptor activity"/>
    <property type="evidence" value="ECO:0007669"/>
    <property type="project" value="UniProtKB-ARBA"/>
</dbReference>
<dbReference type="GO" id="GO:0005886">
    <property type="term" value="C:plasma membrane"/>
    <property type="evidence" value="ECO:0007669"/>
    <property type="project" value="UniProtKB-SubCell"/>
</dbReference>
<dbReference type="SMART" id="SM01381">
    <property type="entry name" value="7TM_GPCR_Srsx"/>
    <property type="match status" value="1"/>
</dbReference>
<evidence type="ECO:0000256" key="2">
    <source>
        <dbReference type="ARBA" id="ARBA00022475"/>
    </source>
</evidence>
<keyword evidence="4 12" id="KW-1133">Transmembrane helix</keyword>
<keyword evidence="2" id="KW-1003">Cell membrane</keyword>
<evidence type="ECO:0000256" key="3">
    <source>
        <dbReference type="ARBA" id="ARBA00022692"/>
    </source>
</evidence>
<evidence type="ECO:0000256" key="8">
    <source>
        <dbReference type="ARBA" id="ARBA00023170"/>
    </source>
</evidence>
<dbReference type="OrthoDB" id="5951059at2759"/>
<dbReference type="GO" id="GO:0016907">
    <property type="term" value="F:G protein-coupled acetylcholine receptor activity"/>
    <property type="evidence" value="ECO:0007669"/>
    <property type="project" value="InterPro"/>
</dbReference>
<evidence type="ECO:0000256" key="11">
    <source>
        <dbReference type="SAM" id="MobiDB-lite"/>
    </source>
</evidence>